<evidence type="ECO:0000313" key="2">
    <source>
        <dbReference type="EMBL" id="KZT12910.1"/>
    </source>
</evidence>
<evidence type="ECO:0000256" key="1">
    <source>
        <dbReference type="SAM" id="MobiDB-lite"/>
    </source>
</evidence>
<accession>A0A165ID03</accession>
<feature type="compositionally biased region" description="Polar residues" evidence="1">
    <location>
        <begin position="93"/>
        <end position="104"/>
    </location>
</feature>
<evidence type="ECO:0000313" key="3">
    <source>
        <dbReference type="Proteomes" id="UP000076871"/>
    </source>
</evidence>
<gene>
    <name evidence="2" type="ORF">LAESUDRAFT_719215</name>
</gene>
<proteinExistence type="predicted"/>
<protein>
    <submittedName>
        <fullName evidence="2">Uncharacterized protein</fullName>
    </submittedName>
</protein>
<name>A0A165ID03_9APHY</name>
<dbReference type="GeneID" id="63824616"/>
<dbReference type="EMBL" id="KV427605">
    <property type="protein sequence ID" value="KZT12910.1"/>
    <property type="molecule type" value="Genomic_DNA"/>
</dbReference>
<reference evidence="2 3" key="1">
    <citation type="journal article" date="2016" name="Mol. Biol. Evol.">
        <title>Comparative Genomics of Early-Diverging Mushroom-Forming Fungi Provides Insights into the Origins of Lignocellulose Decay Capabilities.</title>
        <authorList>
            <person name="Nagy L.G."/>
            <person name="Riley R."/>
            <person name="Tritt A."/>
            <person name="Adam C."/>
            <person name="Daum C."/>
            <person name="Floudas D."/>
            <person name="Sun H."/>
            <person name="Yadav J.S."/>
            <person name="Pangilinan J."/>
            <person name="Larsson K.H."/>
            <person name="Matsuura K."/>
            <person name="Barry K."/>
            <person name="Labutti K."/>
            <person name="Kuo R."/>
            <person name="Ohm R.A."/>
            <person name="Bhattacharya S.S."/>
            <person name="Shirouzu T."/>
            <person name="Yoshinaga Y."/>
            <person name="Martin F.M."/>
            <person name="Grigoriev I.V."/>
            <person name="Hibbett D.S."/>
        </authorList>
    </citation>
    <scope>NUCLEOTIDE SEQUENCE [LARGE SCALE GENOMIC DNA]</scope>
    <source>
        <strain evidence="2 3">93-53</strain>
    </source>
</reference>
<sequence length="183" mass="20324">MDIVEDVFAGQHANSLGKENEDAIMVDDSEGEQLVTPSLDAAYWESLFGPEPEEEQTSTAATQLNIHSPSPSPSLASSSPSPASSRFHSPSFTRSVSESYIPTPRQSASRRFAHKITGLVIKTAQDWTDSINAFVDQVKHKQPPQEETWFQLKWALGEIDEARQKVSESMEVVKVRQIQLPSR</sequence>
<dbReference type="InParanoid" id="A0A165ID03"/>
<dbReference type="RefSeq" id="XP_040770420.1">
    <property type="nucleotide sequence ID" value="XM_040907587.1"/>
</dbReference>
<dbReference type="Proteomes" id="UP000076871">
    <property type="component" value="Unassembled WGS sequence"/>
</dbReference>
<organism evidence="2 3">
    <name type="scientific">Laetiporus sulphureus 93-53</name>
    <dbReference type="NCBI Taxonomy" id="1314785"/>
    <lineage>
        <taxon>Eukaryota</taxon>
        <taxon>Fungi</taxon>
        <taxon>Dikarya</taxon>
        <taxon>Basidiomycota</taxon>
        <taxon>Agaricomycotina</taxon>
        <taxon>Agaricomycetes</taxon>
        <taxon>Polyporales</taxon>
        <taxon>Laetiporus</taxon>
    </lineage>
</organism>
<feature type="region of interest" description="Disordered" evidence="1">
    <location>
        <begin position="48"/>
        <end position="104"/>
    </location>
</feature>
<feature type="compositionally biased region" description="Low complexity" evidence="1">
    <location>
        <begin position="67"/>
        <end position="92"/>
    </location>
</feature>
<dbReference type="AlphaFoldDB" id="A0A165ID03"/>
<keyword evidence="3" id="KW-1185">Reference proteome</keyword>
<feature type="compositionally biased region" description="Polar residues" evidence="1">
    <location>
        <begin position="57"/>
        <end position="66"/>
    </location>
</feature>